<dbReference type="EMBL" id="CAMTCP010000259">
    <property type="protein sequence ID" value="CAI3661379.1"/>
    <property type="molecule type" value="Genomic_DNA"/>
</dbReference>
<evidence type="ECO:0000256" key="1">
    <source>
        <dbReference type="SAM" id="Phobius"/>
    </source>
</evidence>
<organism evidence="3 4">
    <name type="scientific">Clostridium neonatale</name>
    <dbReference type="NCBI Taxonomy" id="137838"/>
    <lineage>
        <taxon>Bacteria</taxon>
        <taxon>Bacillati</taxon>
        <taxon>Bacillota</taxon>
        <taxon>Clostridia</taxon>
        <taxon>Eubacteriales</taxon>
        <taxon>Clostridiaceae</taxon>
        <taxon>Clostridium</taxon>
    </lineage>
</organism>
<accession>A0A2A7MJ71</accession>
<gene>
    <name evidence="2" type="ORF">CNEO2_50029</name>
    <name evidence="3" type="ORF">CQ394_05535</name>
</gene>
<dbReference type="GeneID" id="68877404"/>
<evidence type="ECO:0000313" key="3">
    <source>
        <dbReference type="EMBL" id="PEG31188.1"/>
    </source>
</evidence>
<proteinExistence type="predicted"/>
<feature type="transmembrane region" description="Helical" evidence="1">
    <location>
        <begin position="46"/>
        <end position="66"/>
    </location>
</feature>
<name>A0A2A7MJ71_9CLOT</name>
<dbReference type="Proteomes" id="UP001189143">
    <property type="component" value="Unassembled WGS sequence"/>
</dbReference>
<keyword evidence="1" id="KW-0812">Transmembrane</keyword>
<dbReference type="STRING" id="137838.GCA_001458595_02575"/>
<dbReference type="RefSeq" id="WP_058295346.1">
    <property type="nucleotide sequence ID" value="NZ_CAKJVD010000021.1"/>
</dbReference>
<dbReference type="PANTHER" id="PTHR40044">
    <property type="entry name" value="INTEGRAL MEMBRANE PROTEIN-RELATED"/>
    <property type="match status" value="1"/>
</dbReference>
<keyword evidence="1" id="KW-0472">Membrane</keyword>
<sequence length="160" mass="17446">MELGKNISKTQKLTVSAIVIAIYVVTMFFTQSFAFGAVQVRIATTLYSLAYLCPFLVLPLGLSNIISNMVLGGLGIFDILGGFIVGVITSYLIYLVKKYKLSTSYIALIITFVPGLIVPIWLSLILHVPYYTLAISLCLGQVIPGICGVFLVNSLKNKFL</sequence>
<protein>
    <submittedName>
        <fullName evidence="3">QueT transporter family protein</fullName>
    </submittedName>
    <submittedName>
        <fullName evidence="2">Queuosine ECF transporter, substrate-binding component QueT</fullName>
    </submittedName>
</protein>
<feature type="transmembrane region" description="Helical" evidence="1">
    <location>
        <begin position="130"/>
        <end position="152"/>
    </location>
</feature>
<feature type="transmembrane region" description="Helical" evidence="1">
    <location>
        <begin position="105"/>
        <end position="124"/>
    </location>
</feature>
<comment type="caution">
    <text evidence="3">The sequence shown here is derived from an EMBL/GenBank/DDBJ whole genome shotgun (WGS) entry which is preliminary data.</text>
</comment>
<dbReference type="EMBL" id="PDCJ01000001">
    <property type="protein sequence ID" value="PEG31188.1"/>
    <property type="molecule type" value="Genomic_DNA"/>
</dbReference>
<reference evidence="3 4" key="1">
    <citation type="submission" date="2017-10" db="EMBL/GenBank/DDBJ databases">
        <title>Effective Description of Clostridium neonatale sp. nov. linked to necrotizing enterocolitis in neonates and a clarification of species assignable to the genus Clostridium (Prazmowski 1880) emend. Lawson and Rainey 2016.</title>
        <authorList>
            <person name="Bernard K."/>
            <person name="Burdz T."/>
            <person name="Wiebe D."/>
            <person name="Balcewich B."/>
            <person name="Alfa M."/>
            <person name="Bernier A.-M."/>
        </authorList>
    </citation>
    <scope>NUCLEOTIDE SEQUENCE [LARGE SCALE GENOMIC DNA]</scope>
    <source>
        <strain evidence="3 4">LCDC99A005</strain>
    </source>
</reference>
<dbReference type="Pfam" id="PF06177">
    <property type="entry name" value="QueT"/>
    <property type="match status" value="1"/>
</dbReference>
<evidence type="ECO:0000313" key="4">
    <source>
        <dbReference type="Proteomes" id="UP000220840"/>
    </source>
</evidence>
<dbReference type="PANTHER" id="PTHR40044:SF1">
    <property type="entry name" value="INTEGRAL MEMBRANE PROTEIN"/>
    <property type="match status" value="1"/>
</dbReference>
<dbReference type="Proteomes" id="UP000220840">
    <property type="component" value="Unassembled WGS sequence"/>
</dbReference>
<dbReference type="AlphaFoldDB" id="A0A2A7MJ71"/>
<keyword evidence="4" id="KW-1185">Reference proteome</keyword>
<dbReference type="InterPro" id="IPR010387">
    <property type="entry name" value="QueT"/>
</dbReference>
<feature type="transmembrane region" description="Helical" evidence="1">
    <location>
        <begin position="13"/>
        <end position="34"/>
    </location>
</feature>
<evidence type="ECO:0000313" key="2">
    <source>
        <dbReference type="EMBL" id="CAI3661379.1"/>
    </source>
</evidence>
<dbReference type="OrthoDB" id="1706970at2"/>
<keyword evidence="1" id="KW-1133">Transmembrane helix</keyword>
<feature type="transmembrane region" description="Helical" evidence="1">
    <location>
        <begin position="72"/>
        <end position="93"/>
    </location>
</feature>
<reference evidence="2" key="2">
    <citation type="submission" date="2022-10" db="EMBL/GenBank/DDBJ databases">
        <authorList>
            <person name="Aires J."/>
            <person name="Mesa V."/>
        </authorList>
    </citation>
    <scope>NUCLEOTIDE SEQUENCE</scope>
    <source>
        <strain evidence="2">Clostridium neonatale JD116</strain>
    </source>
</reference>